<feature type="domain" description="Chalcone/stilbene synthase C-terminal" evidence="6">
    <location>
        <begin position="115"/>
        <end position="226"/>
    </location>
</feature>
<evidence type="ECO:0000313" key="8">
    <source>
        <dbReference type="Proteomes" id="UP001237642"/>
    </source>
</evidence>
<dbReference type="EMBL" id="JAUIZM010000002">
    <property type="protein sequence ID" value="KAK1396596.1"/>
    <property type="molecule type" value="Genomic_DNA"/>
</dbReference>
<keyword evidence="2 4" id="KW-0808">Transferase</keyword>
<evidence type="ECO:0000256" key="2">
    <source>
        <dbReference type="ARBA" id="ARBA00022679"/>
    </source>
</evidence>
<evidence type="ECO:0000313" key="7">
    <source>
        <dbReference type="EMBL" id="KAK1396596.1"/>
    </source>
</evidence>
<sequence length="232" mass="25742">MPSADYQLTKLAGLNLSVKRHIQGCFAGSTLLRLAKDLAEITTKTGDIPNQKSPTSFFAPLLATICQVLTTSSLSLQDSISRSSDTYKDVSQAVHFFALRKILLTTNRGARVSRYNMEKILKEVFEPIEISDWNSLFYITHQGGPMIFFNQVEFVLGLDEGKMWASRKVLSKYGNMVGACVFIVLDEMRKKSIKDVPSTTSDGLDWGVAFVFGPGFTVDTVVMHSMSVTIIH</sequence>
<dbReference type="GO" id="GO:0030639">
    <property type="term" value="P:polyketide biosynthetic process"/>
    <property type="evidence" value="ECO:0007669"/>
    <property type="project" value="TreeGrafter"/>
</dbReference>
<dbReference type="PANTHER" id="PTHR11877:SF14">
    <property type="entry name" value="CHALCONE SYNTHASE"/>
    <property type="match status" value="1"/>
</dbReference>
<dbReference type="Proteomes" id="UP001237642">
    <property type="component" value="Unassembled WGS sequence"/>
</dbReference>
<dbReference type="SUPFAM" id="SSF53901">
    <property type="entry name" value="Thiolase-like"/>
    <property type="match status" value="1"/>
</dbReference>
<dbReference type="InterPro" id="IPR001099">
    <property type="entry name" value="Chalcone/stilbene_synt_N"/>
</dbReference>
<dbReference type="Pfam" id="PF00195">
    <property type="entry name" value="Chal_sti_synt_N"/>
    <property type="match status" value="1"/>
</dbReference>
<dbReference type="InterPro" id="IPR012328">
    <property type="entry name" value="Chalcone/stilbene_synt_C"/>
</dbReference>
<organism evidence="7 8">
    <name type="scientific">Heracleum sosnowskyi</name>
    <dbReference type="NCBI Taxonomy" id="360622"/>
    <lineage>
        <taxon>Eukaryota</taxon>
        <taxon>Viridiplantae</taxon>
        <taxon>Streptophyta</taxon>
        <taxon>Embryophyta</taxon>
        <taxon>Tracheophyta</taxon>
        <taxon>Spermatophyta</taxon>
        <taxon>Magnoliopsida</taxon>
        <taxon>eudicotyledons</taxon>
        <taxon>Gunneridae</taxon>
        <taxon>Pentapetalae</taxon>
        <taxon>asterids</taxon>
        <taxon>campanulids</taxon>
        <taxon>Apiales</taxon>
        <taxon>Apiaceae</taxon>
        <taxon>Apioideae</taxon>
        <taxon>apioid superclade</taxon>
        <taxon>Tordylieae</taxon>
        <taxon>Tordyliinae</taxon>
        <taxon>Heracleum</taxon>
    </lineage>
</organism>
<dbReference type="Gene3D" id="3.40.47.10">
    <property type="match status" value="1"/>
</dbReference>
<name>A0AAD8J5H6_9APIA</name>
<reference evidence="7" key="2">
    <citation type="submission" date="2023-05" db="EMBL/GenBank/DDBJ databases">
        <authorList>
            <person name="Schelkunov M.I."/>
        </authorList>
    </citation>
    <scope>NUCLEOTIDE SEQUENCE</scope>
    <source>
        <strain evidence="7">Hsosn_3</strain>
        <tissue evidence="7">Leaf</tissue>
    </source>
</reference>
<reference evidence="7" key="1">
    <citation type="submission" date="2023-02" db="EMBL/GenBank/DDBJ databases">
        <title>Genome of toxic invasive species Heracleum sosnowskyi carries increased number of genes despite the absence of recent whole-genome duplications.</title>
        <authorList>
            <person name="Schelkunov M."/>
            <person name="Shtratnikova V."/>
            <person name="Makarenko M."/>
            <person name="Klepikova A."/>
            <person name="Omelchenko D."/>
            <person name="Novikova G."/>
            <person name="Obukhova E."/>
            <person name="Bogdanov V."/>
            <person name="Penin A."/>
            <person name="Logacheva M."/>
        </authorList>
    </citation>
    <scope>NUCLEOTIDE SEQUENCE</scope>
    <source>
        <strain evidence="7">Hsosn_3</strain>
        <tissue evidence="7">Leaf</tissue>
    </source>
</reference>
<accession>A0AAD8J5H6</accession>
<protein>
    <submittedName>
        <fullName evidence="7">Chalcone synthase</fullName>
    </submittedName>
</protein>
<comment type="similarity">
    <text evidence="1 4">Belongs to the thiolase-like superfamily. Chalcone/stilbene synthases family.</text>
</comment>
<dbReference type="Pfam" id="PF02797">
    <property type="entry name" value="Chal_sti_synt_C"/>
    <property type="match status" value="1"/>
</dbReference>
<keyword evidence="3 4" id="KW-0012">Acyltransferase</keyword>
<evidence type="ECO:0000256" key="3">
    <source>
        <dbReference type="ARBA" id="ARBA00023315"/>
    </source>
</evidence>
<evidence type="ECO:0000256" key="1">
    <source>
        <dbReference type="ARBA" id="ARBA00005531"/>
    </source>
</evidence>
<evidence type="ECO:0000256" key="4">
    <source>
        <dbReference type="RuleBase" id="RU003633"/>
    </source>
</evidence>
<feature type="domain" description="Chalcone/stilbene synthase N-terminal" evidence="5">
    <location>
        <begin position="1"/>
        <end position="41"/>
    </location>
</feature>
<dbReference type="PANTHER" id="PTHR11877">
    <property type="entry name" value="HYDROXYMETHYLGLUTARYL-COA SYNTHASE"/>
    <property type="match status" value="1"/>
</dbReference>
<proteinExistence type="inferred from homology"/>
<dbReference type="GO" id="GO:0016747">
    <property type="term" value="F:acyltransferase activity, transferring groups other than amino-acyl groups"/>
    <property type="evidence" value="ECO:0007669"/>
    <property type="project" value="InterPro"/>
</dbReference>
<dbReference type="AlphaFoldDB" id="A0AAD8J5H6"/>
<comment type="caution">
    <text evidence="7">The sequence shown here is derived from an EMBL/GenBank/DDBJ whole genome shotgun (WGS) entry which is preliminary data.</text>
</comment>
<evidence type="ECO:0000259" key="5">
    <source>
        <dbReference type="Pfam" id="PF00195"/>
    </source>
</evidence>
<dbReference type="InterPro" id="IPR016039">
    <property type="entry name" value="Thiolase-like"/>
</dbReference>
<evidence type="ECO:0000259" key="6">
    <source>
        <dbReference type="Pfam" id="PF02797"/>
    </source>
</evidence>
<gene>
    <name evidence="7" type="ORF">POM88_006459</name>
</gene>
<keyword evidence="8" id="KW-1185">Reference proteome</keyword>
<dbReference type="InterPro" id="IPR011141">
    <property type="entry name" value="Polyketide_synthase_type-III"/>
</dbReference>